<protein>
    <recommendedName>
        <fullName evidence="1">Transposase for insertion sequence element IS21-like C-terminal domain-containing protein</fullName>
    </recommendedName>
</protein>
<organism evidence="2 3">
    <name type="scientific">Haliovirga abyssi</name>
    <dbReference type="NCBI Taxonomy" id="2996794"/>
    <lineage>
        <taxon>Bacteria</taxon>
        <taxon>Fusobacteriati</taxon>
        <taxon>Fusobacteriota</taxon>
        <taxon>Fusobacteriia</taxon>
        <taxon>Fusobacteriales</taxon>
        <taxon>Haliovirgaceae</taxon>
        <taxon>Haliovirga</taxon>
    </lineage>
</organism>
<keyword evidence="3" id="KW-1185">Reference proteome</keyword>
<dbReference type="InterPro" id="IPR054353">
    <property type="entry name" value="IstA-like_C"/>
</dbReference>
<dbReference type="EMBL" id="AP027059">
    <property type="protein sequence ID" value="BDU51054.1"/>
    <property type="molecule type" value="Genomic_DNA"/>
</dbReference>
<dbReference type="AlphaFoldDB" id="A0AAU9DUW7"/>
<sequence>MRVAVKRFIGPTEKETTDDLIKLSMYYGFDYRFCNTRRGNEKGHVERGVEFVRRKSFSRNLESSSLEEANNHLENTLKNINSKPRKWMGNKSPEDKLKEEKEYLLKLNPDYVIAKKVECRVNKYSTITIEQNKYSVPERLVNKFVEAKIYPENIKIYFEGELLATHERSYKLQDWILDINHYLETLKRKPGSLKHSTSLQCSEHRLQEIYTSYYSKKPKEFLELLEIIREKSLKEVEKVIEELLKNGEKLVTTENIKNIINQEKIAIPEAVDKNEIEEKSIELLEKISEIFTSNNNETRYIS</sequence>
<evidence type="ECO:0000313" key="2">
    <source>
        <dbReference type="EMBL" id="BDU51054.1"/>
    </source>
</evidence>
<dbReference type="Proteomes" id="UP001321582">
    <property type="component" value="Chromosome"/>
</dbReference>
<feature type="domain" description="Transposase for insertion sequence element IS21-like C-terminal" evidence="1">
    <location>
        <begin position="111"/>
        <end position="178"/>
    </location>
</feature>
<dbReference type="Pfam" id="PF22483">
    <property type="entry name" value="Mu-transpos_C_2"/>
    <property type="match status" value="1"/>
</dbReference>
<evidence type="ECO:0000259" key="1">
    <source>
        <dbReference type="Pfam" id="PF22483"/>
    </source>
</evidence>
<proteinExistence type="predicted"/>
<dbReference type="RefSeq" id="WP_307903899.1">
    <property type="nucleotide sequence ID" value="NZ_AP027059.1"/>
</dbReference>
<gene>
    <name evidence="2" type="ORF">HLVA_16230</name>
</gene>
<dbReference type="KEGG" id="haby:HLVA_16230"/>
<dbReference type="PANTHER" id="PTHR35004">
    <property type="entry name" value="TRANSPOSASE RV3428C-RELATED"/>
    <property type="match status" value="1"/>
</dbReference>
<reference evidence="2 3" key="1">
    <citation type="submission" date="2022-11" db="EMBL/GenBank/DDBJ databases">
        <title>Haliovirga abyssi gen. nov., sp. nov., a mesophilic fermentative bacterium isolated from the Iheya North hydrothermal field and the proposal of Haliovirgaceae fam. nov.</title>
        <authorList>
            <person name="Miyazaki U."/>
            <person name="Tame A."/>
            <person name="Miyazaki J."/>
            <person name="Takai K."/>
            <person name="Sawayama S."/>
            <person name="Kitajima M."/>
            <person name="Okamoto A."/>
            <person name="Nakagawa S."/>
        </authorList>
    </citation>
    <scope>NUCLEOTIDE SEQUENCE [LARGE SCALE GENOMIC DNA]</scope>
    <source>
        <strain evidence="2 3">IC12</strain>
    </source>
</reference>
<accession>A0AAU9DUW7</accession>
<evidence type="ECO:0000313" key="3">
    <source>
        <dbReference type="Proteomes" id="UP001321582"/>
    </source>
</evidence>
<name>A0AAU9DUW7_9FUSO</name>
<dbReference type="PANTHER" id="PTHR35004:SF7">
    <property type="entry name" value="INTEGRASE PROTEIN"/>
    <property type="match status" value="1"/>
</dbReference>